<dbReference type="InterPro" id="IPR018300">
    <property type="entry name" value="Aminotrans_IV_CS"/>
</dbReference>
<comment type="cofactor">
    <cofactor evidence="1 12">
        <name>pyridoxal 5'-phosphate</name>
        <dbReference type="ChEBI" id="CHEBI:597326"/>
    </cofactor>
</comment>
<reference evidence="13" key="1">
    <citation type="submission" date="2022-03" db="EMBL/GenBank/DDBJ databases">
        <title>De novo assembled genomes of Belliella spp. (Cyclobacteriaceae) strains.</title>
        <authorList>
            <person name="Szabo A."/>
            <person name="Korponai K."/>
            <person name="Felfoldi T."/>
        </authorList>
    </citation>
    <scope>NUCLEOTIDE SEQUENCE</scope>
    <source>
        <strain evidence="13">DSM 107340</strain>
    </source>
</reference>
<evidence type="ECO:0000256" key="10">
    <source>
        <dbReference type="ARBA" id="ARBA00049229"/>
    </source>
</evidence>
<evidence type="ECO:0000256" key="11">
    <source>
        <dbReference type="RuleBase" id="RU004106"/>
    </source>
</evidence>
<comment type="catalytic activity">
    <reaction evidence="9">
        <text>L-isoleucine + 2-oxoglutarate = (S)-3-methyl-2-oxopentanoate + L-glutamate</text>
        <dbReference type="Rhea" id="RHEA:24801"/>
        <dbReference type="ChEBI" id="CHEBI:16810"/>
        <dbReference type="ChEBI" id="CHEBI:29985"/>
        <dbReference type="ChEBI" id="CHEBI:35146"/>
        <dbReference type="ChEBI" id="CHEBI:58045"/>
        <dbReference type="EC" id="2.6.1.42"/>
    </reaction>
</comment>
<comment type="catalytic activity">
    <reaction evidence="10">
        <text>L-leucine + 2-oxoglutarate = 4-methyl-2-oxopentanoate + L-glutamate</text>
        <dbReference type="Rhea" id="RHEA:18321"/>
        <dbReference type="ChEBI" id="CHEBI:16810"/>
        <dbReference type="ChEBI" id="CHEBI:17865"/>
        <dbReference type="ChEBI" id="CHEBI:29985"/>
        <dbReference type="ChEBI" id="CHEBI:57427"/>
        <dbReference type="EC" id="2.6.1.42"/>
    </reaction>
</comment>
<dbReference type="PROSITE" id="PS00770">
    <property type="entry name" value="AA_TRANSFER_CLASS_4"/>
    <property type="match status" value="1"/>
</dbReference>
<dbReference type="CDD" id="cd00449">
    <property type="entry name" value="PLPDE_IV"/>
    <property type="match status" value="1"/>
</dbReference>
<evidence type="ECO:0000313" key="14">
    <source>
        <dbReference type="Proteomes" id="UP001165488"/>
    </source>
</evidence>
<proteinExistence type="inferred from homology"/>
<accession>A0ABS9UR82</accession>
<comment type="similarity">
    <text evidence="5 11">Belongs to the class-IV pyridoxal-phosphate-dependent aminotransferase family.</text>
</comment>
<name>A0ABS9UR82_9BACT</name>
<gene>
    <name evidence="13" type="ORF">MM236_14145</name>
</gene>
<dbReference type="InterPro" id="IPR043132">
    <property type="entry name" value="BCAT-like_C"/>
</dbReference>
<evidence type="ECO:0000256" key="9">
    <source>
        <dbReference type="ARBA" id="ARBA00048798"/>
    </source>
</evidence>
<keyword evidence="13" id="KW-0032">Aminotransferase</keyword>
<evidence type="ECO:0000256" key="12">
    <source>
        <dbReference type="RuleBase" id="RU004516"/>
    </source>
</evidence>
<dbReference type="GO" id="GO:0008483">
    <property type="term" value="F:transaminase activity"/>
    <property type="evidence" value="ECO:0007669"/>
    <property type="project" value="UniProtKB-KW"/>
</dbReference>
<sequence length="264" mass="30062">MKKRNLSDWVTEDVQIANRAFLFADGLFETMVFSNGKIRYGKLHFERLFEGCKVLGLSPESVTSIDTLNQFLVRQFGENCTLRVRWNVYRSGQGKYTPQTDSIEESIQIQSFSPAPSTKHSAYFHKEIFLNHSPWSHCKTLNALTYVMANRDRAIIGMDEVILLNYDKYVSEAGAANIFWCKDDVFYTPSLATGCISGIGRRIVIEDLKSRNIEIKEGFFEKEVLFDADSVFVSNVTGISYLSNLEGEMLGQQTFSDLNALFNF</sequence>
<keyword evidence="13" id="KW-0808">Transferase</keyword>
<keyword evidence="14" id="KW-1185">Reference proteome</keyword>
<dbReference type="EMBL" id="JAKZGS010000012">
    <property type="protein sequence ID" value="MCH7399141.1"/>
    <property type="molecule type" value="Genomic_DNA"/>
</dbReference>
<dbReference type="InterPro" id="IPR036038">
    <property type="entry name" value="Aminotransferase-like"/>
</dbReference>
<dbReference type="RefSeq" id="WP_241275644.1">
    <property type="nucleotide sequence ID" value="NZ_JAKZGS010000012.1"/>
</dbReference>
<dbReference type="EC" id="2.6.1.42" evidence="6"/>
<keyword evidence="7 12" id="KW-0663">Pyridoxal phosphate</keyword>
<evidence type="ECO:0000256" key="3">
    <source>
        <dbReference type="ARBA" id="ARBA00004931"/>
    </source>
</evidence>
<dbReference type="Proteomes" id="UP001165488">
    <property type="component" value="Unassembled WGS sequence"/>
</dbReference>
<evidence type="ECO:0000256" key="1">
    <source>
        <dbReference type="ARBA" id="ARBA00001933"/>
    </source>
</evidence>
<comment type="pathway">
    <text evidence="4">Amino-acid biosynthesis; L-leucine biosynthesis; L-leucine from 3-methyl-2-oxobutanoate: step 4/4.</text>
</comment>
<evidence type="ECO:0000256" key="4">
    <source>
        <dbReference type="ARBA" id="ARBA00005072"/>
    </source>
</evidence>
<organism evidence="13 14">
    <name type="scientific">Belliella calami</name>
    <dbReference type="NCBI Taxonomy" id="2923436"/>
    <lineage>
        <taxon>Bacteria</taxon>
        <taxon>Pseudomonadati</taxon>
        <taxon>Bacteroidota</taxon>
        <taxon>Cytophagia</taxon>
        <taxon>Cytophagales</taxon>
        <taxon>Cyclobacteriaceae</taxon>
        <taxon>Belliella</taxon>
    </lineage>
</organism>
<dbReference type="Gene3D" id="3.20.10.10">
    <property type="entry name" value="D-amino Acid Aminotransferase, subunit A, domain 2"/>
    <property type="match status" value="1"/>
</dbReference>
<comment type="catalytic activity">
    <reaction evidence="8">
        <text>L-valine + 2-oxoglutarate = 3-methyl-2-oxobutanoate + L-glutamate</text>
        <dbReference type="Rhea" id="RHEA:24813"/>
        <dbReference type="ChEBI" id="CHEBI:11851"/>
        <dbReference type="ChEBI" id="CHEBI:16810"/>
        <dbReference type="ChEBI" id="CHEBI:29985"/>
        <dbReference type="ChEBI" id="CHEBI:57762"/>
        <dbReference type="EC" id="2.6.1.42"/>
    </reaction>
</comment>
<comment type="caution">
    <text evidence="13">The sequence shown here is derived from an EMBL/GenBank/DDBJ whole genome shotgun (WGS) entry which is preliminary data.</text>
</comment>
<protein>
    <recommendedName>
        <fullName evidence="6">branched-chain-amino-acid transaminase</fullName>
        <ecNumber evidence="6">2.6.1.42</ecNumber>
    </recommendedName>
</protein>
<dbReference type="PANTHER" id="PTHR42743">
    <property type="entry name" value="AMINO-ACID AMINOTRANSFERASE"/>
    <property type="match status" value="1"/>
</dbReference>
<dbReference type="InterPro" id="IPR050571">
    <property type="entry name" value="Class-IV_PLP-Dep_Aminotrnsfr"/>
</dbReference>
<evidence type="ECO:0000256" key="8">
    <source>
        <dbReference type="ARBA" id="ARBA00048212"/>
    </source>
</evidence>
<dbReference type="SUPFAM" id="SSF56752">
    <property type="entry name" value="D-aminoacid aminotransferase-like PLP-dependent enzymes"/>
    <property type="match status" value="1"/>
</dbReference>
<evidence type="ECO:0000256" key="7">
    <source>
        <dbReference type="ARBA" id="ARBA00022898"/>
    </source>
</evidence>
<dbReference type="Gene3D" id="3.30.470.10">
    <property type="match status" value="1"/>
</dbReference>
<comment type="pathway">
    <text evidence="3">Amino-acid biosynthesis; L-valine biosynthesis; L-valine from pyruvate: step 4/4.</text>
</comment>
<dbReference type="InterPro" id="IPR001544">
    <property type="entry name" value="Aminotrans_IV"/>
</dbReference>
<dbReference type="PANTHER" id="PTHR42743:SF11">
    <property type="entry name" value="AMINODEOXYCHORISMATE LYASE"/>
    <property type="match status" value="1"/>
</dbReference>
<evidence type="ECO:0000256" key="6">
    <source>
        <dbReference type="ARBA" id="ARBA00013053"/>
    </source>
</evidence>
<evidence type="ECO:0000313" key="13">
    <source>
        <dbReference type="EMBL" id="MCH7399141.1"/>
    </source>
</evidence>
<dbReference type="Pfam" id="PF01063">
    <property type="entry name" value="Aminotran_4"/>
    <property type="match status" value="1"/>
</dbReference>
<evidence type="ECO:0000256" key="2">
    <source>
        <dbReference type="ARBA" id="ARBA00004824"/>
    </source>
</evidence>
<evidence type="ECO:0000256" key="5">
    <source>
        <dbReference type="ARBA" id="ARBA00009320"/>
    </source>
</evidence>
<comment type="pathway">
    <text evidence="2">Amino-acid biosynthesis; L-isoleucine biosynthesis; L-isoleucine from 2-oxobutanoate: step 4/4.</text>
</comment>
<dbReference type="InterPro" id="IPR043131">
    <property type="entry name" value="BCAT-like_N"/>
</dbReference>